<keyword evidence="2" id="KW-1185">Reference proteome</keyword>
<evidence type="ECO:0000313" key="1">
    <source>
        <dbReference type="EMBL" id="WCT80084.1"/>
    </source>
</evidence>
<evidence type="ECO:0000313" key="2">
    <source>
        <dbReference type="Proteomes" id="UP001218231"/>
    </source>
</evidence>
<dbReference type="Proteomes" id="UP001218231">
    <property type="component" value="Plasmid unnamed1"/>
</dbReference>
<proteinExistence type="predicted"/>
<geneLocation type="plasmid" evidence="1 2">
    <name>unnamed1</name>
</geneLocation>
<sequence>MNGNDADRMSLIDDLMIDEIFADDIEEDAGALESLLKSLDGAELALRKSRLAVIRAQIDNERRNPIALHVDTDRMRAKLRAAANDPDVKMTLAARNAVEGGDDEEEGLLEDLAELERDRASESE</sequence>
<evidence type="ECO:0008006" key="3">
    <source>
        <dbReference type="Google" id="ProtNLM"/>
    </source>
</evidence>
<gene>
    <name evidence="1" type="ORF">PQ457_18675</name>
</gene>
<keyword evidence="1" id="KW-0614">Plasmid</keyword>
<organism evidence="1 2">
    <name type="scientific">Novosphingobium humi</name>
    <dbReference type="NCBI Taxonomy" id="2282397"/>
    <lineage>
        <taxon>Bacteria</taxon>
        <taxon>Pseudomonadati</taxon>
        <taxon>Pseudomonadota</taxon>
        <taxon>Alphaproteobacteria</taxon>
        <taxon>Sphingomonadales</taxon>
        <taxon>Sphingomonadaceae</taxon>
        <taxon>Novosphingobium</taxon>
    </lineage>
</organism>
<protein>
    <recommendedName>
        <fullName evidence="3">Terminase small subunit</fullName>
    </recommendedName>
</protein>
<reference evidence="1 2" key="1">
    <citation type="submission" date="2023-02" db="EMBL/GenBank/DDBJ databases">
        <title>Genome sequence of Novosphingobium humi KACC 19094.</title>
        <authorList>
            <person name="Kim S."/>
            <person name="Heo J."/>
            <person name="Kwon S.-W."/>
        </authorList>
    </citation>
    <scope>NUCLEOTIDE SEQUENCE [LARGE SCALE GENOMIC DNA]</scope>
    <source>
        <strain evidence="1 2">KACC 19094</strain>
        <plasmid evidence="1 2">unnamed1</plasmid>
    </source>
</reference>
<name>A0ABY7U6X2_9SPHN</name>
<accession>A0ABY7U6X2</accession>
<dbReference type="EMBL" id="CP117418">
    <property type="protein sequence ID" value="WCT80084.1"/>
    <property type="molecule type" value="Genomic_DNA"/>
</dbReference>
<dbReference type="RefSeq" id="WP_273620356.1">
    <property type="nucleotide sequence ID" value="NZ_CP117418.1"/>
</dbReference>